<sequence>MNMQIRFALNSHCKVREHYLSLRFDVVSSLEWRSVVLSDESRFCLGASDGRVLVRRRPGERLQPTCLRPRHTGPTSGVTVWGALSYDSRNTLVVIPRTLTANLYVCLVIRTRCHS</sequence>
<dbReference type="Proteomes" id="UP000499080">
    <property type="component" value="Unassembled WGS sequence"/>
</dbReference>
<organism evidence="1 2">
    <name type="scientific">Araneus ventricosus</name>
    <name type="common">Orbweaver spider</name>
    <name type="synonym">Epeira ventricosa</name>
    <dbReference type="NCBI Taxonomy" id="182803"/>
    <lineage>
        <taxon>Eukaryota</taxon>
        <taxon>Metazoa</taxon>
        <taxon>Ecdysozoa</taxon>
        <taxon>Arthropoda</taxon>
        <taxon>Chelicerata</taxon>
        <taxon>Arachnida</taxon>
        <taxon>Araneae</taxon>
        <taxon>Araneomorphae</taxon>
        <taxon>Entelegynae</taxon>
        <taxon>Araneoidea</taxon>
        <taxon>Araneidae</taxon>
        <taxon>Araneus</taxon>
    </lineage>
</organism>
<accession>A0A4Y2REV4</accession>
<protein>
    <submittedName>
        <fullName evidence="1">Uncharacterized protein</fullName>
    </submittedName>
</protein>
<dbReference type="AlphaFoldDB" id="A0A4Y2REV4"/>
<dbReference type="OrthoDB" id="3943628at2759"/>
<keyword evidence="2" id="KW-1185">Reference proteome</keyword>
<comment type="caution">
    <text evidence="1">The sequence shown here is derived from an EMBL/GenBank/DDBJ whole genome shotgun (WGS) entry which is preliminary data.</text>
</comment>
<reference evidence="1 2" key="1">
    <citation type="journal article" date="2019" name="Sci. Rep.">
        <title>Orb-weaving spider Araneus ventricosus genome elucidates the spidroin gene catalogue.</title>
        <authorList>
            <person name="Kono N."/>
            <person name="Nakamura H."/>
            <person name="Ohtoshi R."/>
            <person name="Moran D.A.P."/>
            <person name="Shinohara A."/>
            <person name="Yoshida Y."/>
            <person name="Fujiwara M."/>
            <person name="Mori M."/>
            <person name="Tomita M."/>
            <person name="Arakawa K."/>
        </authorList>
    </citation>
    <scope>NUCLEOTIDE SEQUENCE [LARGE SCALE GENOMIC DNA]</scope>
</reference>
<evidence type="ECO:0000313" key="1">
    <source>
        <dbReference type="EMBL" id="GBN74312.1"/>
    </source>
</evidence>
<dbReference type="EMBL" id="BGPR01016844">
    <property type="protein sequence ID" value="GBN74312.1"/>
    <property type="molecule type" value="Genomic_DNA"/>
</dbReference>
<gene>
    <name evidence="1" type="ORF">AVEN_171802_1</name>
</gene>
<name>A0A4Y2REV4_ARAVE</name>
<dbReference type="GO" id="GO:0003676">
    <property type="term" value="F:nucleic acid binding"/>
    <property type="evidence" value="ECO:0007669"/>
    <property type="project" value="InterPro"/>
</dbReference>
<evidence type="ECO:0000313" key="2">
    <source>
        <dbReference type="Proteomes" id="UP000499080"/>
    </source>
</evidence>
<dbReference type="Gene3D" id="3.30.420.10">
    <property type="entry name" value="Ribonuclease H-like superfamily/Ribonuclease H"/>
    <property type="match status" value="1"/>
</dbReference>
<proteinExistence type="predicted"/>
<dbReference type="InterPro" id="IPR036397">
    <property type="entry name" value="RNaseH_sf"/>
</dbReference>